<sequence length="150" mass="17410">MHKIKSSKYMIVLLSALSLIILASYVYDYHELRNHIEGSANLSYHNIILTMTAYHQELDHYIHSHDSTNDTNLYILENNIKNIFSTYGVTINLIDGMDKKLYLEQHSLFKLFLQLLPLNYADCSLQELRHLSGQTSIIIGELQRLKQDTP</sequence>
<dbReference type="AlphaFoldDB" id="A0AAP5LNR6"/>
<accession>A0AAP5LNR6</accession>
<organism evidence="1 2">
    <name type="scientific">Paenibacillus amylolyticus</name>
    <dbReference type="NCBI Taxonomy" id="1451"/>
    <lineage>
        <taxon>Bacteria</taxon>
        <taxon>Bacillati</taxon>
        <taxon>Bacillota</taxon>
        <taxon>Bacilli</taxon>
        <taxon>Bacillales</taxon>
        <taxon>Paenibacillaceae</taxon>
        <taxon>Paenibacillus</taxon>
    </lineage>
</organism>
<evidence type="ECO:0000313" key="1">
    <source>
        <dbReference type="EMBL" id="MDR6723708.1"/>
    </source>
</evidence>
<dbReference type="EMBL" id="JAVDTR010000005">
    <property type="protein sequence ID" value="MDR6723708.1"/>
    <property type="molecule type" value="Genomic_DNA"/>
</dbReference>
<comment type="caution">
    <text evidence="1">The sequence shown here is derived from an EMBL/GenBank/DDBJ whole genome shotgun (WGS) entry which is preliminary data.</text>
</comment>
<name>A0AAP5LNR6_PAEAM</name>
<protein>
    <submittedName>
        <fullName evidence="1">Uncharacterized protein</fullName>
    </submittedName>
</protein>
<reference evidence="1" key="1">
    <citation type="submission" date="2023-07" db="EMBL/GenBank/DDBJ databases">
        <title>Sorghum-associated microbial communities from plants grown in Nebraska, USA.</title>
        <authorList>
            <person name="Schachtman D."/>
        </authorList>
    </citation>
    <scope>NUCLEOTIDE SEQUENCE</scope>
    <source>
        <strain evidence="1">BE80</strain>
    </source>
</reference>
<evidence type="ECO:0000313" key="2">
    <source>
        <dbReference type="Proteomes" id="UP001254832"/>
    </source>
</evidence>
<dbReference type="Proteomes" id="UP001254832">
    <property type="component" value="Unassembled WGS sequence"/>
</dbReference>
<gene>
    <name evidence="1" type="ORF">J2W91_002170</name>
</gene>
<proteinExistence type="predicted"/>